<comment type="caution">
    <text evidence="2">The sequence shown here is derived from an EMBL/GenBank/DDBJ whole genome shotgun (WGS) entry which is preliminary data.</text>
</comment>
<dbReference type="EMBL" id="JAVDDT010000002">
    <property type="protein sequence ID" value="MDQ2069057.1"/>
    <property type="molecule type" value="Genomic_DNA"/>
</dbReference>
<reference evidence="2 3" key="1">
    <citation type="submission" date="2023-08" db="EMBL/GenBank/DDBJ databases">
        <title>Whole-genome sequencing of halo(alkali)philic microorganisms from hypersaline lakes.</title>
        <authorList>
            <person name="Sorokin D.Y."/>
            <person name="Abbas B."/>
            <person name="Merkel A.Y."/>
        </authorList>
    </citation>
    <scope>NUCLEOTIDE SEQUENCE [LARGE SCALE GENOMIC DNA]</scope>
    <source>
        <strain evidence="2 3">AB-CW4</strain>
    </source>
</reference>
<keyword evidence="3" id="KW-1185">Reference proteome</keyword>
<accession>A0ABU0W4W1</accession>
<dbReference type="Gene3D" id="3.40.1360.10">
    <property type="match status" value="1"/>
</dbReference>
<dbReference type="SUPFAM" id="SSF57783">
    <property type="entry name" value="Zinc beta-ribbon"/>
    <property type="match status" value="1"/>
</dbReference>
<dbReference type="InterPro" id="IPR034154">
    <property type="entry name" value="TOPRIM_DnaG/twinkle"/>
</dbReference>
<feature type="compositionally biased region" description="Pro residues" evidence="1">
    <location>
        <begin position="298"/>
        <end position="307"/>
    </location>
</feature>
<sequence>MSELNQTMPQVAETLLGDRNPRLSNNGEWRFGRQGSLAVNLATGTFYDHERGEGGGVLDLVQSYGQARNRNDAARWVRERFGGGDTWTPRPKPERKAPKPVELTAPRGVNPPTSRPDRHPSLGKPSRIYTYHDGGAPILCLYRFDTPQGKEVRQAIPTAEGWEWKGLPKGVARPLYEVEWLSMYSDCPVILVEGEKAAEAATAHFPKAFCTTWAGGCSGASKAYIEPLRGREVVLWPDNDDAGVKAMGTIAERLKGVARNIRWVTLPDWLPPKTDAADFTTDQARDLVATAYGRDAPDPFPDLPSPTPNETAEDCAGDDEAFDCDEDGEELIPEGEYTARYQWHAVREYRGSNGKFPKVQMRFVLVDGFPGLELDAFYNCKLPPGRTKKGARPTLGKKSDLKRQLRAIARQRGLKRKSGRLSPAILRGVDLRVKVQTVTEGWAGSDNYGDDYSKVAAIIGLKEAANHAPQPAESRA</sequence>
<feature type="region of interest" description="Disordered" evidence="1">
    <location>
        <begin position="295"/>
        <end position="314"/>
    </location>
</feature>
<proteinExistence type="predicted"/>
<dbReference type="Proteomes" id="UP001239019">
    <property type="component" value="Unassembled WGS sequence"/>
</dbReference>
<evidence type="ECO:0000313" key="2">
    <source>
        <dbReference type="EMBL" id="MDQ2069057.1"/>
    </source>
</evidence>
<evidence type="ECO:0000313" key="3">
    <source>
        <dbReference type="Proteomes" id="UP001239019"/>
    </source>
</evidence>
<dbReference type="RefSeq" id="WP_306727552.1">
    <property type="nucleotide sequence ID" value="NZ_JAVDDT010000002.1"/>
</dbReference>
<protein>
    <submittedName>
        <fullName evidence="2">DUF6371 domain-containing protein</fullName>
    </submittedName>
</protein>
<feature type="region of interest" description="Disordered" evidence="1">
    <location>
        <begin position="80"/>
        <end position="125"/>
    </location>
</feature>
<name>A0ABU0W4W1_9GAMM</name>
<gene>
    <name evidence="2" type="ORF">RBH19_04125</name>
</gene>
<evidence type="ECO:0000256" key="1">
    <source>
        <dbReference type="SAM" id="MobiDB-lite"/>
    </source>
</evidence>
<dbReference type="CDD" id="cd01029">
    <property type="entry name" value="TOPRIM_primases"/>
    <property type="match status" value="1"/>
</dbReference>
<organism evidence="2 3">
    <name type="scientific">Natronospira bacteriovora</name>
    <dbReference type="NCBI Taxonomy" id="3069753"/>
    <lineage>
        <taxon>Bacteria</taxon>
        <taxon>Pseudomonadati</taxon>
        <taxon>Pseudomonadota</taxon>
        <taxon>Gammaproteobacteria</taxon>
        <taxon>Natronospirales</taxon>
        <taxon>Natronospiraceae</taxon>
        <taxon>Natronospira</taxon>
    </lineage>
</organism>